<feature type="domain" description="Transposase IS4-like" evidence="1">
    <location>
        <begin position="157"/>
        <end position="305"/>
    </location>
</feature>
<reference evidence="2 3" key="1">
    <citation type="submission" date="2018-11" db="EMBL/GenBank/DDBJ databases">
        <title>Parancylomarina longa gen. nov., sp. nov., isolated from sediments of southern Okinawa.</title>
        <authorList>
            <person name="Fu T."/>
        </authorList>
    </citation>
    <scope>NUCLEOTIDE SEQUENCE [LARGE SCALE GENOMIC DNA]</scope>
    <source>
        <strain evidence="2 3">T3-2 S1-C</strain>
    </source>
</reference>
<dbReference type="OrthoDB" id="1091931at2"/>
<dbReference type="EMBL" id="RJJX01000038">
    <property type="protein sequence ID" value="RUT72892.1"/>
    <property type="molecule type" value="Genomic_DNA"/>
</dbReference>
<dbReference type="InterPro" id="IPR012337">
    <property type="entry name" value="RNaseH-like_sf"/>
</dbReference>
<organism evidence="2 3">
    <name type="scientific">Ancylomarina longa</name>
    <dbReference type="NCBI Taxonomy" id="2487017"/>
    <lineage>
        <taxon>Bacteria</taxon>
        <taxon>Pseudomonadati</taxon>
        <taxon>Bacteroidota</taxon>
        <taxon>Bacteroidia</taxon>
        <taxon>Marinilabiliales</taxon>
        <taxon>Marinifilaceae</taxon>
        <taxon>Ancylomarina</taxon>
    </lineage>
</organism>
<evidence type="ECO:0000313" key="3">
    <source>
        <dbReference type="Proteomes" id="UP000282985"/>
    </source>
</evidence>
<dbReference type="NCBIfam" id="NF033591">
    <property type="entry name" value="transpos_IS4_2"/>
    <property type="match status" value="1"/>
</dbReference>
<dbReference type="InterPro" id="IPR047658">
    <property type="entry name" value="IS4-like_transpos"/>
</dbReference>
<name>A0A434AEW8_9BACT</name>
<keyword evidence="3" id="KW-1185">Reference proteome</keyword>
<evidence type="ECO:0000259" key="1">
    <source>
        <dbReference type="Pfam" id="PF01609"/>
    </source>
</evidence>
<dbReference type="Gene3D" id="3.90.350.10">
    <property type="entry name" value="Transposase Inhibitor Protein From Tn5, Chain A, domain 1"/>
    <property type="match status" value="1"/>
</dbReference>
<gene>
    <name evidence="2" type="ORF">DLK05_16210</name>
</gene>
<comment type="caution">
    <text evidence="2">The sequence shown here is derived from an EMBL/GenBank/DDBJ whole genome shotgun (WGS) entry which is preliminary data.</text>
</comment>
<dbReference type="RefSeq" id="WP_127345007.1">
    <property type="nucleotide sequence ID" value="NZ_RJJX01000038.1"/>
</dbReference>
<accession>A0A434AEW8</accession>
<dbReference type="SUPFAM" id="SSF53098">
    <property type="entry name" value="Ribonuclease H-like"/>
    <property type="match status" value="1"/>
</dbReference>
<dbReference type="GO" id="GO:0003677">
    <property type="term" value="F:DNA binding"/>
    <property type="evidence" value="ECO:0007669"/>
    <property type="project" value="InterPro"/>
</dbReference>
<dbReference type="AlphaFoldDB" id="A0A434AEW8"/>
<sequence length="364" mass="42625">MKKINVENKSKEFISILNTHFEGKVNLSRLKFISMFALCKVQTVGFEKLANAFDSKAQAESSLRRVQRFIAKFLLDSDLVAKLIFGLLPQKENLKLSIDRTNWKFGRTDINIFMLGVSYKGVAFPLLFSMLDKRGNSNCQERIDLVNRFIELFGTKCIDSLMADREFVGDKWIEYLNENRIRYYIRIRNNFKIHIPHKNKEIKAAWLFKSLKFGEFIHYNRIVRMGTQLCYISGCKQKGKKKDEELLMIVSFNKPEQAQINYKERWQIETCFRAMKSSGFDIEKTHLQAIDRIEKLTLLVMIAFVWCYKTGIFIHENVKKIKIKKHGRKAKSIFKCGLSYIANVLLNSENQNSIDVFRFLSTLS</sequence>
<dbReference type="Pfam" id="PF01609">
    <property type="entry name" value="DDE_Tnp_1"/>
    <property type="match status" value="1"/>
</dbReference>
<dbReference type="InterPro" id="IPR002559">
    <property type="entry name" value="Transposase_11"/>
</dbReference>
<dbReference type="GO" id="GO:0004803">
    <property type="term" value="F:transposase activity"/>
    <property type="evidence" value="ECO:0007669"/>
    <property type="project" value="InterPro"/>
</dbReference>
<protein>
    <submittedName>
        <fullName evidence="2">IS4 family transposase</fullName>
    </submittedName>
</protein>
<proteinExistence type="predicted"/>
<dbReference type="GO" id="GO:0006313">
    <property type="term" value="P:DNA transposition"/>
    <property type="evidence" value="ECO:0007669"/>
    <property type="project" value="InterPro"/>
</dbReference>
<evidence type="ECO:0000313" key="2">
    <source>
        <dbReference type="EMBL" id="RUT72892.1"/>
    </source>
</evidence>
<dbReference type="Proteomes" id="UP000282985">
    <property type="component" value="Unassembled WGS sequence"/>
</dbReference>